<feature type="transmembrane region" description="Helical" evidence="1">
    <location>
        <begin position="56"/>
        <end position="73"/>
    </location>
</feature>
<name>A0A4Z0JM60_9LACO</name>
<comment type="caution">
    <text evidence="2">The sequence shown here is derived from an EMBL/GenBank/DDBJ whole genome shotgun (WGS) entry which is preliminary data.</text>
</comment>
<dbReference type="AlphaFoldDB" id="A0A4Z0JM60"/>
<feature type="transmembrane region" description="Helical" evidence="1">
    <location>
        <begin position="28"/>
        <end position="49"/>
    </location>
</feature>
<evidence type="ECO:0000313" key="2">
    <source>
        <dbReference type="EMBL" id="TGD23203.1"/>
    </source>
</evidence>
<gene>
    <name evidence="2" type="ORF">EGT49_06750</name>
</gene>
<keyword evidence="1" id="KW-0812">Transmembrane</keyword>
<accession>A0A4Z0JM60</accession>
<reference evidence="2 3" key="1">
    <citation type="submission" date="2018-10" db="EMBL/GenBank/DDBJ databases">
        <title>Lactobacillus sp. R7 and Lactobacillus sp. R19 isolated from fermented mustard green product of Taiwan.</title>
        <authorList>
            <person name="Lin S.-T."/>
        </authorList>
    </citation>
    <scope>NUCLEOTIDE SEQUENCE [LARGE SCALE GENOMIC DNA]</scope>
    <source>
        <strain evidence="2 3">BCRC 81127</strain>
    </source>
</reference>
<dbReference type="Proteomes" id="UP000298021">
    <property type="component" value="Unassembled WGS sequence"/>
</dbReference>
<evidence type="ECO:0000256" key="1">
    <source>
        <dbReference type="SAM" id="Phobius"/>
    </source>
</evidence>
<organism evidence="2 3">
    <name type="scientific">Companilactobacillus suantsaicola</name>
    <dbReference type="NCBI Taxonomy" id="2487723"/>
    <lineage>
        <taxon>Bacteria</taxon>
        <taxon>Bacillati</taxon>
        <taxon>Bacillota</taxon>
        <taxon>Bacilli</taxon>
        <taxon>Lactobacillales</taxon>
        <taxon>Lactobacillaceae</taxon>
        <taxon>Companilactobacillus</taxon>
    </lineage>
</organism>
<keyword evidence="1" id="KW-1133">Transmembrane helix</keyword>
<dbReference type="EMBL" id="RKLY01000014">
    <property type="protein sequence ID" value="TGD23203.1"/>
    <property type="molecule type" value="Genomic_DNA"/>
</dbReference>
<proteinExistence type="predicted"/>
<evidence type="ECO:0000313" key="3">
    <source>
        <dbReference type="Proteomes" id="UP000298021"/>
    </source>
</evidence>
<protein>
    <submittedName>
        <fullName evidence="2">Uncharacterized protein</fullName>
    </submittedName>
</protein>
<keyword evidence="1" id="KW-0472">Membrane</keyword>
<sequence length="84" mass="9950">MIILIFAYFVLCVLLVEKHILPNWIYKLSTFKTIVFSFISILIITLLTSQLWIRNFIIPAVTILGALLIMYKFRKVSFFHEIKK</sequence>
<keyword evidence="3" id="KW-1185">Reference proteome</keyword>